<proteinExistence type="predicted"/>
<evidence type="ECO:0000313" key="3">
    <source>
        <dbReference type="Proteomes" id="UP000003019"/>
    </source>
</evidence>
<sequence>MSISSEHYRLYSTNGNGKIRKKIIMNLLKIMIGFWLAIFLSACGSKHDKYVGYWQDSSSEKAVFVINKLDANTYTIAHLLGEDQVLTKLNEGEFEVPSNSVRLVLSEDGSTIRAGTQVLKKITQEQADEIKKILEVEAEQARKVRQNRAACEQLQQELDRKVRERTAHLNHFDPEKNKIKDALLQQYQQQAANIPSCKLSRPIF</sequence>
<name>G4CFZ6_9NEIS</name>
<feature type="transmembrane region" description="Helical" evidence="1">
    <location>
        <begin position="23"/>
        <end position="42"/>
    </location>
</feature>
<keyword evidence="1" id="KW-0812">Transmembrane</keyword>
<keyword evidence="1" id="KW-1133">Transmembrane helix</keyword>
<dbReference type="AlphaFoldDB" id="G4CFZ6"/>
<keyword evidence="3" id="KW-1185">Reference proteome</keyword>
<dbReference type="Proteomes" id="UP000003019">
    <property type="component" value="Unassembled WGS sequence"/>
</dbReference>
<protein>
    <submittedName>
        <fullName evidence="2">Uncharacterized protein</fullName>
    </submittedName>
</protein>
<gene>
    <name evidence="2" type="ORF">HMPREF9371_0535</name>
</gene>
<comment type="caution">
    <text evidence="2">The sequence shown here is derived from an EMBL/GenBank/DDBJ whole genome shotgun (WGS) entry which is preliminary data.</text>
</comment>
<keyword evidence="1" id="KW-0472">Membrane</keyword>
<dbReference type="STRING" id="1032488.HMPREF9371_0535"/>
<dbReference type="HOGENOM" id="CLU_1559640_0_0_4"/>
<evidence type="ECO:0000313" key="2">
    <source>
        <dbReference type="EMBL" id="EGY53237.1"/>
    </source>
</evidence>
<accession>G4CFZ6</accession>
<evidence type="ECO:0000256" key="1">
    <source>
        <dbReference type="SAM" id="Phobius"/>
    </source>
</evidence>
<reference evidence="2 3" key="1">
    <citation type="submission" date="2011-05" db="EMBL/GenBank/DDBJ databases">
        <authorList>
            <person name="Muzny D."/>
            <person name="Qin X."/>
            <person name="Deng J."/>
            <person name="Jiang H."/>
            <person name="Liu Y."/>
            <person name="Qu J."/>
            <person name="Song X.-Z."/>
            <person name="Zhang L."/>
            <person name="Thornton R."/>
            <person name="Coyle M."/>
            <person name="Francisco L."/>
            <person name="Jackson L."/>
            <person name="Javaid M."/>
            <person name="Korchina V."/>
            <person name="Kovar C."/>
            <person name="Mata R."/>
            <person name="Mathew T."/>
            <person name="Ngo R."/>
            <person name="Nguyen L."/>
            <person name="Nguyen N."/>
            <person name="Okwuonu G."/>
            <person name="Ongeri F."/>
            <person name="Pham C."/>
            <person name="Simmons D."/>
            <person name="Wilczek-Boney K."/>
            <person name="Hale W."/>
            <person name="Jakkamsetti A."/>
            <person name="Pham P."/>
            <person name="Ruth R."/>
            <person name="San Lucas F."/>
            <person name="Warren J."/>
            <person name="Zhang J."/>
            <person name="Zhao Z."/>
            <person name="Zhou C."/>
            <person name="Zhu D."/>
            <person name="Lee S."/>
            <person name="Bess C."/>
            <person name="Blankenburg K."/>
            <person name="Forbes L."/>
            <person name="Fu Q."/>
            <person name="Gubbala S."/>
            <person name="Hirani K."/>
            <person name="Jayaseelan J.C."/>
            <person name="Lara F."/>
            <person name="Munidasa M."/>
            <person name="Palculict T."/>
            <person name="Patil S."/>
            <person name="Pu L.-L."/>
            <person name="Saada N."/>
            <person name="Tang L."/>
            <person name="Weissenberger G."/>
            <person name="Zhu Y."/>
            <person name="Hemphill L."/>
            <person name="Shang Y."/>
            <person name="Youmans B."/>
            <person name="Ayvaz T."/>
            <person name="Ross M."/>
            <person name="Santibanez J."/>
            <person name="Aqrawi P."/>
            <person name="Gross S."/>
            <person name="Joshi V."/>
            <person name="Fowler G."/>
            <person name="Nazareth L."/>
            <person name="Reid J."/>
            <person name="Worley K."/>
            <person name="Petrosino J."/>
            <person name="Highlander S."/>
            <person name="Gibbs R."/>
        </authorList>
    </citation>
    <scope>NUCLEOTIDE SEQUENCE [LARGE SCALE GENOMIC DNA]</scope>
    <source>
        <strain evidence="2 3">871</strain>
    </source>
</reference>
<organism evidence="2 3">
    <name type="scientific">Neisseria shayeganii 871</name>
    <dbReference type="NCBI Taxonomy" id="1032488"/>
    <lineage>
        <taxon>Bacteria</taxon>
        <taxon>Pseudomonadati</taxon>
        <taxon>Pseudomonadota</taxon>
        <taxon>Betaproteobacteria</taxon>
        <taxon>Neisseriales</taxon>
        <taxon>Neisseriaceae</taxon>
        <taxon>Neisseria</taxon>
    </lineage>
</organism>
<dbReference type="EMBL" id="AGAY01000020">
    <property type="protein sequence ID" value="EGY53237.1"/>
    <property type="molecule type" value="Genomic_DNA"/>
</dbReference>